<protein>
    <submittedName>
        <fullName evidence="2">Uncharacterized protein</fullName>
    </submittedName>
</protein>
<keyword evidence="1" id="KW-1133">Transmembrane helix</keyword>
<proteinExistence type="predicted"/>
<feature type="transmembrane region" description="Helical" evidence="1">
    <location>
        <begin position="6"/>
        <end position="25"/>
    </location>
</feature>
<sequence length="189" mass="20147">MGFLGRILLLVASALAIMCTLAALAEYRDVISSKKQTEYQKGAISCLFIALFILAGMALFLFITLCCSCSDIIMGIVIAAGGAAAAVFAIIAYGLMVKQRIEGGAQVPSASEWTFACIFTASPKIPQTVNYSSRISGSAKKRVIRMSGSNSTDNAVSTIVPPTVANHTWDYPEDALMVKIDRSTNLLNH</sequence>
<organism evidence="2 3">
    <name type="scientific">Clonorchis sinensis</name>
    <name type="common">Chinese liver fluke</name>
    <dbReference type="NCBI Taxonomy" id="79923"/>
    <lineage>
        <taxon>Eukaryota</taxon>
        <taxon>Metazoa</taxon>
        <taxon>Spiralia</taxon>
        <taxon>Lophotrochozoa</taxon>
        <taxon>Platyhelminthes</taxon>
        <taxon>Trematoda</taxon>
        <taxon>Digenea</taxon>
        <taxon>Opisthorchiida</taxon>
        <taxon>Opisthorchiata</taxon>
        <taxon>Opisthorchiidae</taxon>
        <taxon>Clonorchis</taxon>
    </lineage>
</organism>
<keyword evidence="1" id="KW-0472">Membrane</keyword>
<evidence type="ECO:0000256" key="1">
    <source>
        <dbReference type="SAM" id="Phobius"/>
    </source>
</evidence>
<reference evidence="2" key="1">
    <citation type="journal article" date="2011" name="Genome Biol.">
        <title>The draft genome of the carcinogenic human liver fluke Clonorchis sinensis.</title>
        <authorList>
            <person name="Wang X."/>
            <person name="Chen W."/>
            <person name="Huang Y."/>
            <person name="Sun J."/>
            <person name="Men J."/>
            <person name="Liu H."/>
            <person name="Luo F."/>
            <person name="Guo L."/>
            <person name="Lv X."/>
            <person name="Deng C."/>
            <person name="Zhou C."/>
            <person name="Fan Y."/>
            <person name="Li X."/>
            <person name="Huang L."/>
            <person name="Hu Y."/>
            <person name="Liang C."/>
            <person name="Hu X."/>
            <person name="Xu J."/>
            <person name="Yu X."/>
        </authorList>
    </citation>
    <scope>NUCLEOTIDE SEQUENCE [LARGE SCALE GENOMIC DNA]</scope>
    <source>
        <strain evidence="2">Henan</strain>
    </source>
</reference>
<dbReference type="AlphaFoldDB" id="G7Y7Q5"/>
<evidence type="ECO:0000313" key="3">
    <source>
        <dbReference type="Proteomes" id="UP000008909"/>
    </source>
</evidence>
<feature type="transmembrane region" description="Helical" evidence="1">
    <location>
        <begin position="72"/>
        <end position="96"/>
    </location>
</feature>
<evidence type="ECO:0000313" key="2">
    <source>
        <dbReference type="EMBL" id="GAA48990.1"/>
    </source>
</evidence>
<dbReference type="EMBL" id="DF142922">
    <property type="protein sequence ID" value="GAA48990.1"/>
    <property type="molecule type" value="Genomic_DNA"/>
</dbReference>
<keyword evidence="1" id="KW-0812">Transmembrane</keyword>
<keyword evidence="3" id="KW-1185">Reference proteome</keyword>
<accession>G7Y7Q5</accession>
<gene>
    <name evidence="2" type="ORF">CLF_102347</name>
</gene>
<dbReference type="Proteomes" id="UP000008909">
    <property type="component" value="Unassembled WGS sequence"/>
</dbReference>
<reference key="2">
    <citation type="submission" date="2011-10" db="EMBL/GenBank/DDBJ databases">
        <title>The genome and transcriptome sequence of Clonorchis sinensis provide insights into the carcinogenic liver fluke.</title>
        <authorList>
            <person name="Wang X."/>
            <person name="Huang Y."/>
            <person name="Chen W."/>
            <person name="Liu H."/>
            <person name="Guo L."/>
            <person name="Chen Y."/>
            <person name="Luo F."/>
            <person name="Zhou W."/>
            <person name="Sun J."/>
            <person name="Mao Q."/>
            <person name="Liang P."/>
            <person name="Zhou C."/>
            <person name="Tian Y."/>
            <person name="Men J."/>
            <person name="Lv X."/>
            <person name="Huang L."/>
            <person name="Zhou J."/>
            <person name="Hu Y."/>
            <person name="Li R."/>
            <person name="Zhang F."/>
            <person name="Lei H."/>
            <person name="Li X."/>
            <person name="Hu X."/>
            <person name="Liang C."/>
            <person name="Xu J."/>
            <person name="Wu Z."/>
            <person name="Yu X."/>
        </authorList>
    </citation>
    <scope>NUCLEOTIDE SEQUENCE</scope>
    <source>
        <strain>Henan</strain>
    </source>
</reference>
<name>G7Y7Q5_CLOSI</name>
<feature type="transmembrane region" description="Helical" evidence="1">
    <location>
        <begin position="46"/>
        <end position="66"/>
    </location>
</feature>